<dbReference type="OrthoDB" id="9811998at2"/>
<comment type="caution">
    <text evidence="6">The sequence shown here is derived from an EMBL/GenBank/DDBJ whole genome shotgun (WGS) entry which is preliminary data.</text>
</comment>
<feature type="domain" description="Thioredoxin" evidence="5">
    <location>
        <begin position="25"/>
        <end position="190"/>
    </location>
</feature>
<feature type="binding site" evidence="3">
    <location>
        <position position="63"/>
    </location>
    <ligand>
        <name>Cu cation</name>
        <dbReference type="ChEBI" id="CHEBI:23378"/>
    </ligand>
</feature>
<organism evidence="6 7">
    <name type="scientific">Pueribacillus theae</name>
    <dbReference type="NCBI Taxonomy" id="2171751"/>
    <lineage>
        <taxon>Bacteria</taxon>
        <taxon>Bacillati</taxon>
        <taxon>Bacillota</taxon>
        <taxon>Bacilli</taxon>
        <taxon>Bacillales</taxon>
        <taxon>Bacillaceae</taxon>
        <taxon>Pueribacillus</taxon>
    </lineage>
</organism>
<accession>A0A2U1JY02</accession>
<dbReference type="CDD" id="cd02968">
    <property type="entry name" value="SCO"/>
    <property type="match status" value="1"/>
</dbReference>
<dbReference type="InterPro" id="IPR013766">
    <property type="entry name" value="Thioredoxin_domain"/>
</dbReference>
<evidence type="ECO:0000313" key="6">
    <source>
        <dbReference type="EMBL" id="PWA10101.1"/>
    </source>
</evidence>
<keyword evidence="3" id="KW-0479">Metal-binding</keyword>
<keyword evidence="2 3" id="KW-0186">Copper</keyword>
<dbReference type="EMBL" id="QCZG01000024">
    <property type="protein sequence ID" value="PWA10101.1"/>
    <property type="molecule type" value="Genomic_DNA"/>
</dbReference>
<dbReference type="PANTHER" id="PTHR12151:SF25">
    <property type="entry name" value="LINALOOL DEHYDRATASE_ISOMERASE DOMAIN-CONTAINING PROTEIN"/>
    <property type="match status" value="1"/>
</dbReference>
<comment type="similarity">
    <text evidence="1">Belongs to the SCO1/2 family.</text>
</comment>
<dbReference type="PROSITE" id="PS51352">
    <property type="entry name" value="THIOREDOXIN_2"/>
    <property type="match status" value="1"/>
</dbReference>
<keyword evidence="4" id="KW-1015">Disulfide bond</keyword>
<sequence length="193" mass="21623">MLTFLLLLLTACGGTKLSDEGNDVSGQDWIVENFTSTTESGEQLSLKDLEGKVWLADFIFSNCTSVCGPMSAHMSKIQQLLEDEDVDVPIVSFTVDPERDTPEALKKYADQYGANLTTWHFVTGYSFEEIKELSVNSFKSPLEKPMKGDDQFSHGVYFYLIQNDKIIKTYNGVKDTPIEAIVQDAKALKKDMQ</sequence>
<dbReference type="Proteomes" id="UP000245998">
    <property type="component" value="Unassembled WGS sequence"/>
</dbReference>
<dbReference type="InterPro" id="IPR003782">
    <property type="entry name" value="SCO1/SenC"/>
</dbReference>
<dbReference type="SUPFAM" id="SSF52833">
    <property type="entry name" value="Thioredoxin-like"/>
    <property type="match status" value="1"/>
</dbReference>
<feature type="binding site" evidence="3">
    <location>
        <position position="154"/>
    </location>
    <ligand>
        <name>Cu cation</name>
        <dbReference type="ChEBI" id="CHEBI:23378"/>
    </ligand>
</feature>
<keyword evidence="7" id="KW-1185">Reference proteome</keyword>
<dbReference type="PANTHER" id="PTHR12151">
    <property type="entry name" value="ELECTRON TRANSPORT PROTIN SCO1/SENC FAMILY MEMBER"/>
    <property type="match status" value="1"/>
</dbReference>
<name>A0A2U1JY02_9BACI</name>
<reference evidence="6 7" key="1">
    <citation type="submission" date="2018-04" db="EMBL/GenBank/DDBJ databases">
        <title>Camelliibacillus theae gen. nov., sp. nov., isolated from Pu'er tea.</title>
        <authorList>
            <person name="Niu L."/>
        </authorList>
    </citation>
    <scope>NUCLEOTIDE SEQUENCE [LARGE SCALE GENOMIC DNA]</scope>
    <source>
        <strain evidence="6 7">T8</strain>
    </source>
</reference>
<evidence type="ECO:0000256" key="3">
    <source>
        <dbReference type="PIRSR" id="PIRSR603782-1"/>
    </source>
</evidence>
<gene>
    <name evidence="6" type="ORF">DCC39_11845</name>
</gene>
<protein>
    <submittedName>
        <fullName evidence="6">Cytochrome c oxidase assembly protein</fullName>
    </submittedName>
</protein>
<evidence type="ECO:0000313" key="7">
    <source>
        <dbReference type="Proteomes" id="UP000245998"/>
    </source>
</evidence>
<evidence type="ECO:0000256" key="2">
    <source>
        <dbReference type="ARBA" id="ARBA00023008"/>
    </source>
</evidence>
<evidence type="ECO:0000256" key="4">
    <source>
        <dbReference type="PIRSR" id="PIRSR603782-2"/>
    </source>
</evidence>
<dbReference type="Gene3D" id="3.40.30.10">
    <property type="entry name" value="Glutaredoxin"/>
    <property type="match status" value="1"/>
</dbReference>
<dbReference type="InterPro" id="IPR036249">
    <property type="entry name" value="Thioredoxin-like_sf"/>
</dbReference>
<dbReference type="AlphaFoldDB" id="A0A2U1JY02"/>
<dbReference type="Pfam" id="PF02630">
    <property type="entry name" value="SCO1-SenC"/>
    <property type="match status" value="1"/>
</dbReference>
<feature type="binding site" evidence="3">
    <location>
        <position position="67"/>
    </location>
    <ligand>
        <name>Cu cation</name>
        <dbReference type="ChEBI" id="CHEBI:23378"/>
    </ligand>
</feature>
<evidence type="ECO:0000259" key="5">
    <source>
        <dbReference type="PROSITE" id="PS51352"/>
    </source>
</evidence>
<evidence type="ECO:0000256" key="1">
    <source>
        <dbReference type="ARBA" id="ARBA00010996"/>
    </source>
</evidence>
<dbReference type="GO" id="GO:0046872">
    <property type="term" value="F:metal ion binding"/>
    <property type="evidence" value="ECO:0007669"/>
    <property type="project" value="UniProtKB-KW"/>
</dbReference>
<proteinExistence type="inferred from homology"/>
<feature type="disulfide bond" description="Redox-active" evidence="4">
    <location>
        <begin position="63"/>
        <end position="67"/>
    </location>
</feature>